<evidence type="ECO:0000256" key="8">
    <source>
        <dbReference type="ARBA" id="ARBA00022840"/>
    </source>
</evidence>
<dbReference type="AlphaFoldDB" id="A0A5N6MBP2"/>
<dbReference type="PANTHER" id="PTHR27002">
    <property type="entry name" value="RECEPTOR-LIKE SERINE/THREONINE-PROTEIN KINASE SD1-8"/>
    <property type="match status" value="1"/>
</dbReference>
<dbReference type="InterPro" id="IPR008271">
    <property type="entry name" value="Ser/Thr_kinase_AS"/>
</dbReference>
<keyword evidence="3 13" id="KW-0723">Serine/threonine-protein kinase</keyword>
<evidence type="ECO:0000259" key="16">
    <source>
        <dbReference type="PROSITE" id="PS50948"/>
    </source>
</evidence>
<evidence type="ECO:0000256" key="9">
    <source>
        <dbReference type="ARBA" id="ARBA00023157"/>
    </source>
</evidence>
<keyword evidence="2" id="KW-0472">Membrane</keyword>
<organism evidence="17 18">
    <name type="scientific">Mikania micrantha</name>
    <name type="common">bitter vine</name>
    <dbReference type="NCBI Taxonomy" id="192012"/>
    <lineage>
        <taxon>Eukaryota</taxon>
        <taxon>Viridiplantae</taxon>
        <taxon>Streptophyta</taxon>
        <taxon>Embryophyta</taxon>
        <taxon>Tracheophyta</taxon>
        <taxon>Spermatophyta</taxon>
        <taxon>Magnoliopsida</taxon>
        <taxon>eudicotyledons</taxon>
        <taxon>Gunneridae</taxon>
        <taxon>Pentapetalae</taxon>
        <taxon>asterids</taxon>
        <taxon>campanulids</taxon>
        <taxon>Asterales</taxon>
        <taxon>Asteraceae</taxon>
        <taxon>Asteroideae</taxon>
        <taxon>Heliantheae alliance</taxon>
        <taxon>Eupatorieae</taxon>
        <taxon>Mikania</taxon>
    </lineage>
</organism>
<dbReference type="InterPro" id="IPR011009">
    <property type="entry name" value="Kinase-like_dom_sf"/>
</dbReference>
<feature type="domain" description="Protein kinase" evidence="14">
    <location>
        <begin position="498"/>
        <end position="775"/>
    </location>
</feature>
<dbReference type="GO" id="GO:0005524">
    <property type="term" value="F:ATP binding"/>
    <property type="evidence" value="ECO:0007669"/>
    <property type="project" value="UniProtKB-KW"/>
</dbReference>
<keyword evidence="6 13" id="KW-0547">Nucleotide-binding</keyword>
<evidence type="ECO:0000256" key="5">
    <source>
        <dbReference type="ARBA" id="ARBA00022729"/>
    </source>
</evidence>
<evidence type="ECO:0000256" key="11">
    <source>
        <dbReference type="ARBA" id="ARBA00047899"/>
    </source>
</evidence>
<evidence type="ECO:0000256" key="2">
    <source>
        <dbReference type="ARBA" id="ARBA00022475"/>
    </source>
</evidence>
<evidence type="ECO:0000256" key="12">
    <source>
        <dbReference type="ARBA" id="ARBA00048679"/>
    </source>
</evidence>
<reference evidence="17 18" key="1">
    <citation type="submission" date="2019-05" db="EMBL/GenBank/DDBJ databases">
        <title>Mikania micrantha, genome provides insights into the molecular mechanism of rapid growth.</title>
        <authorList>
            <person name="Liu B."/>
        </authorList>
    </citation>
    <scope>NUCLEOTIDE SEQUENCE [LARGE SCALE GENOMIC DNA]</scope>
    <source>
        <strain evidence="17">NLD-2019</strain>
        <tissue evidence="17">Leaf</tissue>
    </source>
</reference>
<dbReference type="Pfam" id="PF00248">
    <property type="entry name" value="Aldo_ket_red"/>
    <property type="match status" value="1"/>
</dbReference>
<dbReference type="PROSITE" id="PS50948">
    <property type="entry name" value="PAN"/>
    <property type="match status" value="1"/>
</dbReference>
<evidence type="ECO:0000256" key="1">
    <source>
        <dbReference type="ARBA" id="ARBA00004251"/>
    </source>
</evidence>
<evidence type="ECO:0000256" key="6">
    <source>
        <dbReference type="ARBA" id="ARBA00022741"/>
    </source>
</evidence>
<keyword evidence="5" id="KW-0732">Signal</keyword>
<dbReference type="Gene3D" id="3.20.20.100">
    <property type="entry name" value="NADP-dependent oxidoreductase domain"/>
    <property type="match status" value="1"/>
</dbReference>
<dbReference type="SUPFAM" id="SSF51110">
    <property type="entry name" value="alpha-D-mannose-specific plant lectins"/>
    <property type="match status" value="1"/>
</dbReference>
<dbReference type="GO" id="GO:0004674">
    <property type="term" value="F:protein serine/threonine kinase activity"/>
    <property type="evidence" value="ECO:0007669"/>
    <property type="project" value="UniProtKB-KW"/>
</dbReference>
<dbReference type="GO" id="GO:0005886">
    <property type="term" value="C:plasma membrane"/>
    <property type="evidence" value="ECO:0007669"/>
    <property type="project" value="UniProtKB-SubCell"/>
</dbReference>
<dbReference type="Gene3D" id="3.30.200.20">
    <property type="entry name" value="Phosphorylase Kinase, domain 1"/>
    <property type="match status" value="1"/>
</dbReference>
<dbReference type="InterPro" id="IPR000858">
    <property type="entry name" value="S_locus_glycoprot_dom"/>
</dbReference>
<dbReference type="OrthoDB" id="1910371at2759"/>
<dbReference type="FunFam" id="1.10.510.10:FF:000060">
    <property type="entry name" value="G-type lectin S-receptor-like serine/threonine-protein kinase"/>
    <property type="match status" value="1"/>
</dbReference>
<evidence type="ECO:0000259" key="15">
    <source>
        <dbReference type="PROSITE" id="PS50927"/>
    </source>
</evidence>
<name>A0A5N6MBP2_9ASTR</name>
<comment type="similarity">
    <text evidence="13">Belongs to the protein kinase superfamily. Ser/Thr protein kinase family.</text>
</comment>
<feature type="domain" description="Bulb-type lectin" evidence="15">
    <location>
        <begin position="1"/>
        <end position="117"/>
    </location>
</feature>
<keyword evidence="8 13" id="KW-0067">ATP-binding</keyword>
<dbReference type="InterPro" id="IPR036812">
    <property type="entry name" value="NAD(P)_OxRdtase_dom_sf"/>
</dbReference>
<evidence type="ECO:0000259" key="14">
    <source>
        <dbReference type="PROSITE" id="PS50011"/>
    </source>
</evidence>
<dbReference type="InterPro" id="IPR036426">
    <property type="entry name" value="Bulb-type_lectin_dom_sf"/>
</dbReference>
<protein>
    <recommendedName>
        <fullName evidence="13">Receptor-like serine/threonine-protein kinase</fullName>
        <ecNumber evidence="13">2.7.11.1</ecNumber>
    </recommendedName>
</protein>
<dbReference type="FunFam" id="3.30.200.20:FF:000195">
    <property type="entry name" value="G-type lectin S-receptor-like serine/threonine-protein kinase"/>
    <property type="match status" value="1"/>
</dbReference>
<dbReference type="CDD" id="cd01098">
    <property type="entry name" value="PAN_AP_plant"/>
    <property type="match status" value="1"/>
</dbReference>
<evidence type="ECO:0000313" key="18">
    <source>
        <dbReference type="Proteomes" id="UP000326396"/>
    </source>
</evidence>
<dbReference type="InterPro" id="IPR001245">
    <property type="entry name" value="Ser-Thr/Tyr_kinase_cat_dom"/>
</dbReference>
<dbReference type="EMBL" id="SZYD01000016">
    <property type="protein sequence ID" value="KAD3337907.1"/>
    <property type="molecule type" value="Genomic_DNA"/>
</dbReference>
<comment type="catalytic activity">
    <reaction evidence="12 13">
        <text>L-seryl-[protein] + ATP = O-phospho-L-seryl-[protein] + ADP + H(+)</text>
        <dbReference type="Rhea" id="RHEA:17989"/>
        <dbReference type="Rhea" id="RHEA-COMP:9863"/>
        <dbReference type="Rhea" id="RHEA-COMP:11604"/>
        <dbReference type="ChEBI" id="CHEBI:15378"/>
        <dbReference type="ChEBI" id="CHEBI:29999"/>
        <dbReference type="ChEBI" id="CHEBI:30616"/>
        <dbReference type="ChEBI" id="CHEBI:83421"/>
        <dbReference type="ChEBI" id="CHEBI:456216"/>
        <dbReference type="EC" id="2.7.11.1"/>
    </reaction>
</comment>
<dbReference type="PIRSF" id="PIRSF000641">
    <property type="entry name" value="SRK"/>
    <property type="match status" value="1"/>
</dbReference>
<dbReference type="SMART" id="SM00473">
    <property type="entry name" value="PAN_AP"/>
    <property type="match status" value="1"/>
</dbReference>
<sequence>MIRDVDGDTLVSSQQIFELGFFSPANSNRRYVGIWYYGNPNRTVAWVANRDNPIPDSSGVFSFRNGSLIVSDGNGELYWSSNSSSTGSNLNLTVMLLDTGNLVLTTVENAGDDLNAIWRSCDHPTDTYLPNSRVYLNISQGISRRFVSWRTPNDPSKGNYSMGIDPRGSPQVVIWEEQSNRRLWRSGHWNSQIFIGIPQMRSFLLLGFSLTVERDELAYFIFNYPNTDPLVRFLIQWNGVVQQLTYDNQTSQWNVNLSLPSLGCSEYNKCGNFGICRTSDSQPSLCRCMDGFDPNPASQDQWNRGNWSGGCVRRSQLECSSNSTTSVGFREITGVKLPDFADRIARNSDDCESACLLNCSCTAYAYLQGVGCLIWGGDLVDVEQFEQGGEALFLRLARADLGSSESASKVVVIAVSVTSAVVLGVLALLLWRYQKKLKECRIPCGKTKMKHEPPVLEVFSGQEISVNASEPHECDKEYDGPPLPVFSTRALEAATDGFANKNKLGQGGFGPVHKGILPGGQQIAVKRLSKSSGQGLVEFKNEMILIAKLQHRNLVRLMGYCIEGEERMLVYEYMPNKSLDSFLFDSVKKAELDWKTRFMIIEGIARGLLYLHRDSRLRIIHRDLKASNILLDEEMNPKISDFGMARIFGGNQNEANTNRVVGTYGYMSPEYAMEGLFSVKSDVYSFGVLLLEIISGHRNNSFRTDDSSNLIRHAWKLWKEGRAEELIDPSILDSCNKTEALQCIHVAMLCVQSSAVQRPTMSSVVFMLEGENTSLPQPTELDITSLSSAEMDLIMEGREINLSSNDVTITEALKGGIREKVELATKFGIKNVGVWEIRGDPAYVRASCEASLQLLEIDCIDLYYQHRIDTRVPIEITVILQLLKRSLL</sequence>
<dbReference type="GO" id="GO:0106310">
    <property type="term" value="F:protein serine kinase activity"/>
    <property type="evidence" value="ECO:0007669"/>
    <property type="project" value="RHEA"/>
</dbReference>
<dbReference type="InterPro" id="IPR000719">
    <property type="entry name" value="Prot_kinase_dom"/>
</dbReference>
<comment type="catalytic activity">
    <reaction evidence="11 13">
        <text>L-threonyl-[protein] + ATP = O-phospho-L-threonyl-[protein] + ADP + H(+)</text>
        <dbReference type="Rhea" id="RHEA:46608"/>
        <dbReference type="Rhea" id="RHEA-COMP:11060"/>
        <dbReference type="Rhea" id="RHEA-COMP:11605"/>
        <dbReference type="ChEBI" id="CHEBI:15378"/>
        <dbReference type="ChEBI" id="CHEBI:30013"/>
        <dbReference type="ChEBI" id="CHEBI:30616"/>
        <dbReference type="ChEBI" id="CHEBI:61977"/>
        <dbReference type="ChEBI" id="CHEBI:456216"/>
        <dbReference type="EC" id="2.7.11.1"/>
    </reaction>
</comment>
<dbReference type="SUPFAM" id="SSF51430">
    <property type="entry name" value="NAD(P)-linked oxidoreductase"/>
    <property type="match status" value="1"/>
</dbReference>
<comment type="caution">
    <text evidence="17">The sequence shown here is derived from an EMBL/GenBank/DDBJ whole genome shotgun (WGS) entry which is preliminary data.</text>
</comment>
<keyword evidence="9" id="KW-1015">Disulfide bond</keyword>
<gene>
    <name evidence="17" type="ORF">E3N88_33428</name>
</gene>
<dbReference type="PANTHER" id="PTHR27002:SF1071">
    <property type="entry name" value="RECEPTOR-LIKE SERINE_THREONINE-PROTEIN KINASE"/>
    <property type="match status" value="1"/>
</dbReference>
<proteinExistence type="inferred from homology"/>
<dbReference type="PROSITE" id="PS50011">
    <property type="entry name" value="PROTEIN_KINASE_DOM"/>
    <property type="match status" value="1"/>
</dbReference>
<dbReference type="SUPFAM" id="SSF56112">
    <property type="entry name" value="Protein kinase-like (PK-like)"/>
    <property type="match status" value="1"/>
</dbReference>
<dbReference type="InterPro" id="IPR003609">
    <property type="entry name" value="Pan_app"/>
</dbReference>
<feature type="domain" description="Apple" evidence="16">
    <location>
        <begin position="319"/>
        <end position="397"/>
    </location>
</feature>
<keyword evidence="7 13" id="KW-0418">Kinase</keyword>
<keyword evidence="2" id="KW-1003">Cell membrane</keyword>
<keyword evidence="18" id="KW-1185">Reference proteome</keyword>
<dbReference type="Proteomes" id="UP000326396">
    <property type="component" value="Linkage Group LG6"/>
</dbReference>
<dbReference type="Pfam" id="PF07714">
    <property type="entry name" value="PK_Tyr_Ser-Thr"/>
    <property type="match status" value="1"/>
</dbReference>
<dbReference type="SMART" id="SM00220">
    <property type="entry name" value="S_TKc"/>
    <property type="match status" value="1"/>
</dbReference>
<dbReference type="GO" id="GO:0048544">
    <property type="term" value="P:recognition of pollen"/>
    <property type="evidence" value="ECO:0007669"/>
    <property type="project" value="InterPro"/>
</dbReference>
<dbReference type="Pfam" id="PF01453">
    <property type="entry name" value="B_lectin"/>
    <property type="match status" value="1"/>
</dbReference>
<dbReference type="PROSITE" id="PS50927">
    <property type="entry name" value="BULB_LECTIN"/>
    <property type="match status" value="1"/>
</dbReference>
<evidence type="ECO:0000256" key="7">
    <source>
        <dbReference type="ARBA" id="ARBA00022777"/>
    </source>
</evidence>
<dbReference type="CDD" id="cd14066">
    <property type="entry name" value="STKc_IRAK"/>
    <property type="match status" value="1"/>
</dbReference>
<dbReference type="Gene3D" id="2.90.10.10">
    <property type="entry name" value="Bulb-type lectin domain"/>
    <property type="match status" value="1"/>
</dbReference>
<evidence type="ECO:0000313" key="17">
    <source>
        <dbReference type="EMBL" id="KAD3337907.1"/>
    </source>
</evidence>
<evidence type="ECO:0000256" key="3">
    <source>
        <dbReference type="ARBA" id="ARBA00022527"/>
    </source>
</evidence>
<dbReference type="SMART" id="SM00108">
    <property type="entry name" value="B_lectin"/>
    <property type="match status" value="1"/>
</dbReference>
<dbReference type="InterPro" id="IPR023210">
    <property type="entry name" value="NADP_OxRdtase_dom"/>
</dbReference>
<dbReference type="Pfam" id="PF08276">
    <property type="entry name" value="PAN_2"/>
    <property type="match status" value="1"/>
</dbReference>
<dbReference type="InterPro" id="IPR001480">
    <property type="entry name" value="Bulb-type_lectin_dom"/>
</dbReference>
<keyword evidence="4 13" id="KW-0808">Transferase</keyword>
<dbReference type="Gene3D" id="1.10.510.10">
    <property type="entry name" value="Transferase(Phosphotransferase) domain 1"/>
    <property type="match status" value="1"/>
</dbReference>
<evidence type="ECO:0000256" key="4">
    <source>
        <dbReference type="ARBA" id="ARBA00022679"/>
    </source>
</evidence>
<comment type="subcellular location">
    <subcellularLocation>
        <location evidence="1">Cell membrane</location>
        <topology evidence="1">Single-pass type I membrane protein</topology>
    </subcellularLocation>
</comment>
<accession>A0A5N6MBP2</accession>
<dbReference type="EC" id="2.7.11.1" evidence="13"/>
<dbReference type="InterPro" id="IPR024171">
    <property type="entry name" value="SRK-like_kinase"/>
</dbReference>
<evidence type="ECO:0000256" key="13">
    <source>
        <dbReference type="PIRNR" id="PIRNR000641"/>
    </source>
</evidence>
<dbReference type="PROSITE" id="PS00108">
    <property type="entry name" value="PROTEIN_KINASE_ST"/>
    <property type="match status" value="1"/>
</dbReference>
<dbReference type="CDD" id="cd00028">
    <property type="entry name" value="B_lectin"/>
    <property type="match status" value="1"/>
</dbReference>
<evidence type="ECO:0000256" key="10">
    <source>
        <dbReference type="ARBA" id="ARBA00023180"/>
    </source>
</evidence>
<dbReference type="Pfam" id="PF00954">
    <property type="entry name" value="S_locus_glycop"/>
    <property type="match status" value="1"/>
</dbReference>
<keyword evidence="10" id="KW-0325">Glycoprotein</keyword>